<name>W8BA95_CERCA</name>
<proteinExistence type="evidence at transcript level"/>
<dbReference type="PANTHER" id="PTHR47501">
    <property type="entry name" value="TRANSPOSASE-RELATED"/>
    <property type="match status" value="1"/>
</dbReference>
<reference evidence="3" key="2">
    <citation type="journal article" date="2014" name="BMC Genomics">
        <title>A genomic perspective to assessing quality of mass-reared SIT flies used in Mediterranean fruit fly (Ceratitis capitata) eradication in California.</title>
        <authorList>
            <person name="Calla B."/>
            <person name="Hall B."/>
            <person name="Hou S."/>
            <person name="Geib S.M."/>
        </authorList>
    </citation>
    <scope>NUCLEOTIDE SEQUENCE</scope>
</reference>
<reference evidence="3" key="1">
    <citation type="submission" date="2013-07" db="EMBL/GenBank/DDBJ databases">
        <authorList>
            <person name="Geib S."/>
        </authorList>
    </citation>
    <scope>NUCLEOTIDE SEQUENCE</scope>
</reference>
<evidence type="ECO:0000256" key="1">
    <source>
        <dbReference type="SAM" id="MobiDB-lite"/>
    </source>
</evidence>
<dbReference type="OrthoDB" id="10057873at2759"/>
<dbReference type="AlphaFoldDB" id="W8BA95"/>
<accession>W8BA95</accession>
<protein>
    <submittedName>
        <fullName evidence="2">(Mediterranean fruit fly) hypothetical protein</fullName>
    </submittedName>
</protein>
<dbReference type="InterPro" id="IPR012337">
    <property type="entry name" value="RNaseH-like_sf"/>
</dbReference>
<gene>
    <name evidence="2" type="ORF">CCAP1982_LOCUS20277</name>
</gene>
<sequence>MEPINNFVKLETCELDTEPFIMNHSQPMHNNQFGQGSSSSYTVNNREYVSYHQYAHNEAEMSGINEHRNGMVDAVQRHYDQIIKSKNDYTTFQSPGFDGNNYTQLSSVERSNELDTQPTESDDIPIVLNGKYFKIIEEMKTTEQQRVARSVIAMCQHCSREKVKPIQGSMRITSNFVRHLKTLHPAKYEEFIVERQLQTRTPRGRRAQKRGIFQIANENHLRTEGYVDDDINDQSQEGATAFTDNTQPTSTFNANNTDNNDMYSAESNDTHMSEESIDKKSGIYQPPCDPNEIPTILNGKYFKIIEQDTNSNRASIGVVAACQFCETDKLVKGPLKVTSNFIQHLRNRHFKEYNMYLQDKFNGSNRCRRSLTKQPTQLPIVEKLLNFFISTNVPISVMEEPTFVELFRGTGISLCTSARLLVRLDDMHSAFVENIKYRLQEVPHICVAADIWSSQNKQYFGYTCFWLDNDLKRQMAVLACVKLCDMPSVHDVETLIKQIHNKYELNEDKIICTVVDGVQDFAQTFHNFSIKSICPDNCREDLDITFGSAQPLLNQLPKRFQWGEHSLHILIVFDFYNILKAHEMLHQILTRALNILSRCNDFEANEVAVYLFECRLAPDDVRWPVWYASLTQLLTRKQHIDELCTFLNVSKFSQEEIEYLKEFCMILKPIADALEFLQQENYLYHGYFLPTIVTIKVKLQKLHDCRHIKHLHSVAQQLSNALLQRLQKYFELSSECNDAIISAIVCPAVKMRFLEAMRETAPNVSTETLIELLTNYAEEFYTHNEQVEIREKQRQPSVDTFLCFNPEDNEEAALDNKPSTIIRKELLSYVHDEDKTFACLNRYPLVQKVFHKYNTMPPTSMALNNFYQTFLNVSNGQKGQQLTDEQLERLVLTKVNKLM</sequence>
<organism evidence="3">
    <name type="scientific">Ceratitis capitata</name>
    <name type="common">Mediterranean fruit fly</name>
    <name type="synonym">Tephritis capitata</name>
    <dbReference type="NCBI Taxonomy" id="7213"/>
    <lineage>
        <taxon>Eukaryota</taxon>
        <taxon>Metazoa</taxon>
        <taxon>Ecdysozoa</taxon>
        <taxon>Arthropoda</taxon>
        <taxon>Hexapoda</taxon>
        <taxon>Insecta</taxon>
        <taxon>Pterygota</taxon>
        <taxon>Neoptera</taxon>
        <taxon>Endopterygota</taxon>
        <taxon>Diptera</taxon>
        <taxon>Brachycera</taxon>
        <taxon>Muscomorpha</taxon>
        <taxon>Tephritoidea</taxon>
        <taxon>Tephritidae</taxon>
        <taxon>Ceratitis</taxon>
        <taxon>Ceratitis</taxon>
    </lineage>
</organism>
<keyword evidence="4" id="KW-1185">Reference proteome</keyword>
<dbReference type="EMBL" id="GAMC01012607">
    <property type="protein sequence ID" value="JAB93948.1"/>
    <property type="molecule type" value="mRNA"/>
</dbReference>
<evidence type="ECO:0000313" key="3">
    <source>
        <dbReference type="EMBL" id="JAB93948.1"/>
    </source>
</evidence>
<dbReference type="KEGG" id="ccat:101463035"/>
<evidence type="ECO:0000313" key="4">
    <source>
        <dbReference type="Proteomes" id="UP000606786"/>
    </source>
</evidence>
<dbReference type="EMBL" id="CAJHJT010000056">
    <property type="protein sequence ID" value="CAD7012175.1"/>
    <property type="molecule type" value="Genomic_DNA"/>
</dbReference>
<dbReference type="PANTHER" id="PTHR47501:SF5">
    <property type="entry name" value="HAT C-TERMINAL DIMERISATION DOMAIN-CONTAINING PROTEIN"/>
    <property type="match status" value="1"/>
</dbReference>
<dbReference type="SUPFAM" id="SSF53098">
    <property type="entry name" value="Ribonuclease H-like"/>
    <property type="match status" value="1"/>
</dbReference>
<evidence type="ECO:0000313" key="2">
    <source>
        <dbReference type="EMBL" id="CAD7012175.1"/>
    </source>
</evidence>
<reference evidence="2" key="3">
    <citation type="submission" date="2020-11" db="EMBL/GenBank/DDBJ databases">
        <authorList>
            <person name="Whitehead M."/>
        </authorList>
    </citation>
    <scope>NUCLEOTIDE SEQUENCE</scope>
    <source>
        <strain evidence="2">EGII</strain>
    </source>
</reference>
<dbReference type="Proteomes" id="UP000606786">
    <property type="component" value="Unassembled WGS sequence"/>
</dbReference>
<feature type="region of interest" description="Disordered" evidence="1">
    <location>
        <begin position="240"/>
        <end position="260"/>
    </location>
</feature>
<dbReference type="EMBL" id="GAMC01012611">
    <property type="protein sequence ID" value="JAB93944.1"/>
    <property type="molecule type" value="mRNA"/>
</dbReference>